<comment type="subcellular location">
    <subcellularLocation>
        <location evidence="1">Nucleus</location>
    </subcellularLocation>
</comment>
<keyword evidence="3" id="KW-0539">Nucleus</keyword>
<organism evidence="6 7">
    <name type="scientific">Pomacea canaliculata</name>
    <name type="common">Golden apple snail</name>
    <dbReference type="NCBI Taxonomy" id="400727"/>
    <lineage>
        <taxon>Eukaryota</taxon>
        <taxon>Metazoa</taxon>
        <taxon>Spiralia</taxon>
        <taxon>Lophotrochozoa</taxon>
        <taxon>Mollusca</taxon>
        <taxon>Gastropoda</taxon>
        <taxon>Caenogastropoda</taxon>
        <taxon>Architaenioglossa</taxon>
        <taxon>Ampullarioidea</taxon>
        <taxon>Ampullariidae</taxon>
        <taxon>Pomacea</taxon>
    </lineage>
</organism>
<feature type="domain" description="NUP160 helical" evidence="5">
    <location>
        <begin position="562"/>
        <end position="791"/>
    </location>
</feature>
<dbReference type="AlphaFoldDB" id="A0A2T7PJJ3"/>
<proteinExistence type="predicted"/>
<evidence type="ECO:0000256" key="3">
    <source>
        <dbReference type="ARBA" id="ARBA00023242"/>
    </source>
</evidence>
<dbReference type="Proteomes" id="UP000245119">
    <property type="component" value="Linkage Group LG3"/>
</dbReference>
<keyword evidence="7" id="KW-1185">Reference proteome</keyword>
<dbReference type="GO" id="GO:0005643">
    <property type="term" value="C:nuclear pore"/>
    <property type="evidence" value="ECO:0007669"/>
    <property type="project" value="TreeGrafter"/>
</dbReference>
<evidence type="ECO:0000256" key="2">
    <source>
        <dbReference type="ARBA" id="ARBA00022448"/>
    </source>
</evidence>
<evidence type="ECO:0000259" key="4">
    <source>
        <dbReference type="Pfam" id="PF11715"/>
    </source>
</evidence>
<dbReference type="InterPro" id="IPR056547">
    <property type="entry name" value="NUP160_helical"/>
</dbReference>
<comment type="caution">
    <text evidence="6">The sequence shown here is derived from an EMBL/GenBank/DDBJ whole genome shotgun (WGS) entry which is preliminary data.</text>
</comment>
<keyword evidence="2" id="KW-0813">Transport</keyword>
<evidence type="ECO:0000313" key="7">
    <source>
        <dbReference type="Proteomes" id="UP000245119"/>
    </source>
</evidence>
<evidence type="ECO:0000259" key="5">
    <source>
        <dbReference type="Pfam" id="PF23345"/>
    </source>
</evidence>
<dbReference type="InterPro" id="IPR021717">
    <property type="entry name" value="Nucleoporin_Nup160"/>
</dbReference>
<dbReference type="PANTHER" id="PTHR21286:SF0">
    <property type="entry name" value="NUCLEAR PORE COMPLEX PROTEIN NUP160"/>
    <property type="match status" value="1"/>
</dbReference>
<gene>
    <name evidence="6" type="ORF">C0Q70_04837</name>
</gene>
<evidence type="ECO:0000313" key="6">
    <source>
        <dbReference type="EMBL" id="PVD33580.1"/>
    </source>
</evidence>
<dbReference type="Pfam" id="PF11715">
    <property type="entry name" value="Beta-prop_Nup120_160"/>
    <property type="match status" value="1"/>
</dbReference>
<accession>A0A2T7PJJ3</accession>
<dbReference type="InterPro" id="IPR059141">
    <property type="entry name" value="Beta-prop_Nup120_160"/>
</dbReference>
<dbReference type="OrthoDB" id="67716at2759"/>
<evidence type="ECO:0000256" key="1">
    <source>
        <dbReference type="ARBA" id="ARBA00004123"/>
    </source>
</evidence>
<dbReference type="STRING" id="400727.A0A2T7PJJ3"/>
<name>A0A2T7PJJ3_POMCA</name>
<sequence>MSGLMREVVVAQPLTARWKEIVVCTGASVSTLQDIKVPDSCGGYTYRDSGLQGSPARNRFIYWRTSGDVLELEESSLDITLTGGRVRYRMQDTPIVGGVSITESHGHVIVLVATVASVHRLVFPHPCQSRPQDGGFVLSDHISTSIFYDASLSTATDSKNMHMLNPGGSITTHLLSATSFVNNDGEAVFALATSAGSIILLKLPPFGVTVISDAKLWSGLVPGVIRGNHQASDTTVSLVMQSLYGETYIFALCRDLRLRIWATKTRDCVATVNLVDMLGEAPHSVNTAATGHIIKRVQSPNTGALGLCVYLSFPDVSQFILMEPVAMDGRLYIQRRAVLSQPAEDLIDFCVTADQLVTLWTGSAGETIARSACLTEAGQTGKWNELLLEPPDRGEPLIPPNQDPRDFYIELIFSRKEFSNQEIIRALSVFRRSQDASVHVDNLLFTSDLKDDVIMAVENEIRDNAPDYEIQEDAYYQLQLEQWGRFYSCCCQYREVGAKLQGVFADSVTGLVCLIRKASISYLRPCELLERLYLCEGERLTPEELNDLQFGIEGVSPHMVSEEIYKICRIAQLIRSEISDDIAAQFLLELRMLESPVALAEKIVDTLFFEETDLESEVGEVVKMRLQDVKNLLESLDLLQQILDLQNTADTQSFMDDSAADAVRHLNYSHLFTSTEASAIISRSFEQVCLTRLSFLRDLIILQVLSLRLGKKYTPGTGINQNQQQELLQVYSNLVRSYSILYWTTQALTVTNTTAALDRNIRRLASLELQESGGFSPSCPATATLSVLESFVRALGGTRARRQVALMQEQDSLATWSHDLMAFGIALYAVRRIYADLTSDLRRFRSSVRRSRSPRQ</sequence>
<protein>
    <submittedName>
        <fullName evidence="6">Uncharacterized protein</fullName>
    </submittedName>
</protein>
<dbReference type="PANTHER" id="PTHR21286">
    <property type="entry name" value="NUCLEAR PORE COMPLEX PROTEIN NUP160"/>
    <property type="match status" value="1"/>
</dbReference>
<reference evidence="6 7" key="1">
    <citation type="submission" date="2018-04" db="EMBL/GenBank/DDBJ databases">
        <title>The genome of golden apple snail Pomacea canaliculata provides insight into stress tolerance and invasive adaptation.</title>
        <authorList>
            <person name="Liu C."/>
            <person name="Liu B."/>
            <person name="Ren Y."/>
            <person name="Zhang Y."/>
            <person name="Wang H."/>
            <person name="Li S."/>
            <person name="Jiang F."/>
            <person name="Yin L."/>
            <person name="Zhang G."/>
            <person name="Qian W."/>
            <person name="Fan W."/>
        </authorList>
    </citation>
    <scope>NUCLEOTIDE SEQUENCE [LARGE SCALE GENOMIC DNA]</scope>
    <source>
        <strain evidence="6">SZHN2017</strain>
        <tissue evidence="6">Muscle</tissue>
    </source>
</reference>
<dbReference type="EMBL" id="PZQS01000003">
    <property type="protein sequence ID" value="PVD33580.1"/>
    <property type="molecule type" value="Genomic_DNA"/>
</dbReference>
<feature type="domain" description="Nucleoporin Nup120/160 beta-propeller" evidence="4">
    <location>
        <begin position="59"/>
        <end position="530"/>
    </location>
</feature>
<dbReference type="Pfam" id="PF23345">
    <property type="entry name" value="NUP160_helical"/>
    <property type="match status" value="1"/>
</dbReference>
<dbReference type="GO" id="GO:0017056">
    <property type="term" value="F:structural constituent of nuclear pore"/>
    <property type="evidence" value="ECO:0007669"/>
    <property type="project" value="TreeGrafter"/>
</dbReference>